<dbReference type="InterPro" id="IPR043765">
    <property type="entry name" value="DUF5711"/>
</dbReference>
<dbReference type="AlphaFoldDB" id="A0A133YGU8"/>
<keyword evidence="1" id="KW-0812">Transmembrane</keyword>
<organism evidence="2 3">
    <name type="scientific">Amygdalobacter nucleatus</name>
    <dbReference type="NCBI Taxonomy" id="3029274"/>
    <lineage>
        <taxon>Bacteria</taxon>
        <taxon>Bacillati</taxon>
        <taxon>Bacillota</taxon>
        <taxon>Clostridia</taxon>
        <taxon>Eubacteriales</taxon>
        <taxon>Oscillospiraceae</taxon>
        <taxon>Amygdalobacter</taxon>
    </lineage>
</organism>
<protein>
    <submittedName>
        <fullName evidence="2">Uncharacterized protein</fullName>
    </submittedName>
</protein>
<sequence length="376" mass="42046">MADRSKNLFKLSILCLLVMLATLAFLLIYPLLVPGKHALDEQIFLDNAKKPLDGFLVNGNAASLYPFTDDTVLQLSTDSVEYLNMQGQSNKTVKVNLAKPQLVSNKNFAAVYDLGGQNYYLFDRYGLVYKAKAKASIQSVRLANDGHLALIMQPDKSKGSLRLMNPDGKHLLDYDIKDRQNAGYLLSAAFSSDASYLDLSLLNTDSVKLYPLITRFSLKTLKVLVNYQIDYNGALPLILQSNANSMILLSESDVYHLVDQQFTRWFSIAELKEAREVLHGIAILAAKTFQANLKLYYVDLTDSEPTESNSIELGTNPDSLICSRTHAAVIDGQQVYRVNMSTMRSEKFQLSSKIVRIALDSQNRLIIVTDNKVIRV</sequence>
<evidence type="ECO:0000256" key="1">
    <source>
        <dbReference type="SAM" id="Phobius"/>
    </source>
</evidence>
<gene>
    <name evidence="2" type="ORF">HMPREF1872_00081</name>
</gene>
<dbReference type="EMBL" id="LSCV01000002">
    <property type="protein sequence ID" value="KXB42410.1"/>
    <property type="molecule type" value="Genomic_DNA"/>
</dbReference>
<proteinExistence type="predicted"/>
<keyword evidence="3" id="KW-1185">Reference proteome</keyword>
<evidence type="ECO:0000313" key="3">
    <source>
        <dbReference type="Proteomes" id="UP000070080"/>
    </source>
</evidence>
<dbReference type="InterPro" id="IPR011044">
    <property type="entry name" value="Quino_amine_DH_bsu"/>
</dbReference>
<name>A0A133YGU8_9FIRM</name>
<dbReference type="RefSeq" id="WP_066712303.1">
    <property type="nucleotide sequence ID" value="NZ_CP118869.1"/>
</dbReference>
<dbReference type="SUPFAM" id="SSF50969">
    <property type="entry name" value="YVTN repeat-like/Quinoprotein amine dehydrogenase"/>
    <property type="match status" value="1"/>
</dbReference>
<dbReference type="STRING" id="1497955.HMPREF1872_00081"/>
<keyword evidence="1" id="KW-1133">Transmembrane helix</keyword>
<dbReference type="OrthoDB" id="1779345at2"/>
<evidence type="ECO:0000313" key="2">
    <source>
        <dbReference type="EMBL" id="KXB42410.1"/>
    </source>
</evidence>
<dbReference type="Pfam" id="PF18975">
    <property type="entry name" value="DUF5711"/>
    <property type="match status" value="1"/>
</dbReference>
<keyword evidence="1" id="KW-0472">Membrane</keyword>
<comment type="caution">
    <text evidence="2">The sequence shown here is derived from an EMBL/GenBank/DDBJ whole genome shotgun (WGS) entry which is preliminary data.</text>
</comment>
<accession>A0A133YGU8</accession>
<feature type="transmembrane region" description="Helical" evidence="1">
    <location>
        <begin position="12"/>
        <end position="32"/>
    </location>
</feature>
<dbReference type="Proteomes" id="UP000070080">
    <property type="component" value="Unassembled WGS sequence"/>
</dbReference>
<reference evidence="3" key="1">
    <citation type="submission" date="2016-01" db="EMBL/GenBank/DDBJ databases">
        <authorList>
            <person name="Mitreva M."/>
            <person name="Pepin K.H."/>
            <person name="Mihindukulasuriya K.A."/>
            <person name="Fulton R."/>
            <person name="Fronick C."/>
            <person name="O'Laughlin M."/>
            <person name="Miner T."/>
            <person name="Herter B."/>
            <person name="Rosa B.A."/>
            <person name="Cordes M."/>
            <person name="Tomlinson C."/>
            <person name="Wollam A."/>
            <person name="Palsikar V.B."/>
            <person name="Mardis E.R."/>
            <person name="Wilson R.K."/>
        </authorList>
    </citation>
    <scope>NUCLEOTIDE SEQUENCE [LARGE SCALE GENOMIC DNA]</scope>
    <source>
        <strain evidence="3">KA00274</strain>
    </source>
</reference>